<dbReference type="SUPFAM" id="SSF53098">
    <property type="entry name" value="Ribonuclease H-like"/>
    <property type="match status" value="1"/>
</dbReference>
<gene>
    <name evidence="2" type="ORF">L3X38_003401</name>
</gene>
<dbReference type="CDD" id="cd06222">
    <property type="entry name" value="RNase_H_like"/>
    <property type="match status" value="1"/>
</dbReference>
<name>A0AAD5F228_PRUDU</name>
<dbReference type="InterPro" id="IPR036397">
    <property type="entry name" value="RNaseH_sf"/>
</dbReference>
<dbReference type="InterPro" id="IPR002156">
    <property type="entry name" value="RNaseH_domain"/>
</dbReference>
<dbReference type="Proteomes" id="UP001054821">
    <property type="component" value="Chromosome 1"/>
</dbReference>
<dbReference type="AlphaFoldDB" id="A0AAD5F228"/>
<dbReference type="EMBL" id="JAJFAZ020000001">
    <property type="protein sequence ID" value="KAI5350510.1"/>
    <property type="molecule type" value="Genomic_DNA"/>
</dbReference>
<dbReference type="PANTHER" id="PTHR47723:SF23">
    <property type="entry name" value="REVERSE TRANSCRIPTASE-LIKE PROTEIN"/>
    <property type="match status" value="1"/>
</dbReference>
<feature type="domain" description="RNase H type-1" evidence="1">
    <location>
        <begin position="107"/>
        <end position="192"/>
    </location>
</feature>
<keyword evidence="3" id="KW-1185">Reference proteome</keyword>
<evidence type="ECO:0000313" key="2">
    <source>
        <dbReference type="EMBL" id="KAI5350510.1"/>
    </source>
</evidence>
<evidence type="ECO:0000259" key="1">
    <source>
        <dbReference type="Pfam" id="PF13456"/>
    </source>
</evidence>
<comment type="caution">
    <text evidence="2">The sequence shown here is derived from an EMBL/GenBank/DDBJ whole genome shotgun (WGS) entry which is preliminary data.</text>
</comment>
<accession>A0AAD5F228</accession>
<evidence type="ECO:0000313" key="3">
    <source>
        <dbReference type="Proteomes" id="UP001054821"/>
    </source>
</evidence>
<dbReference type="GO" id="GO:0004523">
    <property type="term" value="F:RNA-DNA hybrid ribonuclease activity"/>
    <property type="evidence" value="ECO:0007669"/>
    <property type="project" value="InterPro"/>
</dbReference>
<dbReference type="InterPro" id="IPR012337">
    <property type="entry name" value="RNaseH-like_sf"/>
</dbReference>
<dbReference type="Pfam" id="PF13456">
    <property type="entry name" value="RVT_3"/>
    <property type="match status" value="1"/>
</dbReference>
<reference evidence="2 3" key="1">
    <citation type="journal article" date="2022" name="G3 (Bethesda)">
        <title>Whole-genome sequence and methylome profiling of the almond [Prunus dulcis (Mill.) D.A. Webb] cultivar 'Nonpareil'.</title>
        <authorList>
            <person name="D'Amico-Willman K.M."/>
            <person name="Ouma W.Z."/>
            <person name="Meulia T."/>
            <person name="Sideli G.M."/>
            <person name="Gradziel T.M."/>
            <person name="Fresnedo-Ramirez J."/>
        </authorList>
    </citation>
    <scope>NUCLEOTIDE SEQUENCE [LARGE SCALE GENOMIC DNA]</scope>
    <source>
        <strain evidence="2">Clone GOH B32 T37-40</strain>
    </source>
</reference>
<dbReference type="PANTHER" id="PTHR47723">
    <property type="entry name" value="OS05G0353850 PROTEIN"/>
    <property type="match status" value="1"/>
</dbReference>
<dbReference type="GO" id="GO:0003676">
    <property type="term" value="F:nucleic acid binding"/>
    <property type="evidence" value="ECO:0007669"/>
    <property type="project" value="InterPro"/>
</dbReference>
<dbReference type="PROSITE" id="PS51257">
    <property type="entry name" value="PROKAR_LIPOPROTEIN"/>
    <property type="match status" value="1"/>
</dbReference>
<sequence>MDCNFAKDVWGRSFDLRAPPLQTTYLYCWLSALGCSTPKFDIDLLSKSLLICWQIWEARNNMLFHGSKAHPTCCIHAAATVGLGYWQLNSSVKKEKDIPMSCKGHVGENSINVVESISLRDSLVATIERGWNQIVVEGDSKLVIDSILKNASPPWSIQQIIQDIWSLSSFVAAIRFQHVFREANFKVDAIAKLGHGLSAQVCWELGLPLSVCSPFYFDFFEHSCPRGFVL</sequence>
<dbReference type="Gene3D" id="3.30.420.10">
    <property type="entry name" value="Ribonuclease H-like superfamily/Ribonuclease H"/>
    <property type="match status" value="1"/>
</dbReference>
<dbReference type="InterPro" id="IPR053151">
    <property type="entry name" value="RNase_H-like"/>
</dbReference>
<dbReference type="InterPro" id="IPR044730">
    <property type="entry name" value="RNase_H-like_dom_plant"/>
</dbReference>
<organism evidence="2 3">
    <name type="scientific">Prunus dulcis</name>
    <name type="common">Almond</name>
    <name type="synonym">Amygdalus dulcis</name>
    <dbReference type="NCBI Taxonomy" id="3755"/>
    <lineage>
        <taxon>Eukaryota</taxon>
        <taxon>Viridiplantae</taxon>
        <taxon>Streptophyta</taxon>
        <taxon>Embryophyta</taxon>
        <taxon>Tracheophyta</taxon>
        <taxon>Spermatophyta</taxon>
        <taxon>Magnoliopsida</taxon>
        <taxon>eudicotyledons</taxon>
        <taxon>Gunneridae</taxon>
        <taxon>Pentapetalae</taxon>
        <taxon>rosids</taxon>
        <taxon>fabids</taxon>
        <taxon>Rosales</taxon>
        <taxon>Rosaceae</taxon>
        <taxon>Amygdaloideae</taxon>
        <taxon>Amygdaleae</taxon>
        <taxon>Prunus</taxon>
    </lineage>
</organism>
<protein>
    <recommendedName>
        <fullName evidence="1">RNase H type-1 domain-containing protein</fullName>
    </recommendedName>
</protein>
<proteinExistence type="predicted"/>